<dbReference type="CDD" id="cd22338">
    <property type="entry name" value="NaeI-like"/>
    <property type="match status" value="1"/>
</dbReference>
<dbReference type="Pfam" id="PF09126">
    <property type="entry name" value="NaeI"/>
    <property type="match status" value="1"/>
</dbReference>
<dbReference type="SUPFAM" id="SSF52980">
    <property type="entry name" value="Restriction endonuclease-like"/>
    <property type="match status" value="1"/>
</dbReference>
<comment type="caution">
    <text evidence="5">The sequence shown here is derived from an EMBL/GenBank/DDBJ whole genome shotgun (WGS) entry which is preliminary data.</text>
</comment>
<evidence type="ECO:0000313" key="6">
    <source>
        <dbReference type="Proteomes" id="UP001500711"/>
    </source>
</evidence>
<dbReference type="InterPro" id="IPR015210">
    <property type="entry name" value="NaeI"/>
</dbReference>
<keyword evidence="2" id="KW-0255">Endonuclease</keyword>
<dbReference type="Gene3D" id="3.40.600.10">
    <property type="entry name" value="DNA mismatch repair MutH/Restriction endonuclease, type II"/>
    <property type="match status" value="1"/>
</dbReference>
<name>A0ABP7BAS7_9PSEU</name>
<dbReference type="Gene3D" id="1.10.10.10">
    <property type="entry name" value="Winged helix-like DNA-binding domain superfamily/Winged helix DNA-binding domain"/>
    <property type="match status" value="1"/>
</dbReference>
<proteinExistence type="predicted"/>
<keyword evidence="1" id="KW-0540">Nuclease</keyword>
<organism evidence="5 6">
    <name type="scientific">Lentzea roselyniae</name>
    <dbReference type="NCBI Taxonomy" id="531940"/>
    <lineage>
        <taxon>Bacteria</taxon>
        <taxon>Bacillati</taxon>
        <taxon>Actinomycetota</taxon>
        <taxon>Actinomycetes</taxon>
        <taxon>Pseudonocardiales</taxon>
        <taxon>Pseudonocardiaceae</taxon>
        <taxon>Lentzea</taxon>
    </lineage>
</organism>
<reference evidence="6" key="1">
    <citation type="journal article" date="2019" name="Int. J. Syst. Evol. Microbiol.">
        <title>The Global Catalogue of Microorganisms (GCM) 10K type strain sequencing project: providing services to taxonomists for standard genome sequencing and annotation.</title>
        <authorList>
            <consortium name="The Broad Institute Genomics Platform"/>
            <consortium name="The Broad Institute Genome Sequencing Center for Infectious Disease"/>
            <person name="Wu L."/>
            <person name="Ma J."/>
        </authorList>
    </citation>
    <scope>NUCLEOTIDE SEQUENCE [LARGE SCALE GENOMIC DNA]</scope>
    <source>
        <strain evidence="6">JCM 17494</strain>
    </source>
</reference>
<evidence type="ECO:0000256" key="2">
    <source>
        <dbReference type="ARBA" id="ARBA00022759"/>
    </source>
</evidence>
<accession>A0ABP7BAS7</accession>
<dbReference type="EMBL" id="BAABBE010000012">
    <property type="protein sequence ID" value="GAA3653258.1"/>
    <property type="molecule type" value="Genomic_DNA"/>
</dbReference>
<evidence type="ECO:0000256" key="3">
    <source>
        <dbReference type="ARBA" id="ARBA00022801"/>
    </source>
</evidence>
<evidence type="ECO:0000256" key="1">
    <source>
        <dbReference type="ARBA" id="ARBA00022722"/>
    </source>
</evidence>
<evidence type="ECO:0000313" key="5">
    <source>
        <dbReference type="EMBL" id="GAA3653258.1"/>
    </source>
</evidence>
<feature type="domain" description="Type II restriction enzyme NaeI" evidence="4">
    <location>
        <begin position="15"/>
        <end position="304"/>
    </location>
</feature>
<sequence>MVNPAAVADAELELVRSELYRLDPDGQRFANVLRATYDQLYDGQRTGRWNYDQLHKTEKTHMGTLVEINLHREFGFGDGDQTDYEIAGVQVDCKFSKSRGEWMFPPESWNHICLVVWASDVQSAWSAGLVRVDGNQLTVASNRDNKRRLTAQGRAAVVQLWPDRRELPKNLLLHMEPEARARVFNATAKRGNRHGQARVNQLFREVQGVLVPRAVIATVAQQDDFMKRVRGSGGARSYLRDEGILVLGHQDNDPVVARDLGLPVPRKGEVVAARVVPAGENAVLPSAEIGGRRWVVASPSDPVCEAPAMSR</sequence>
<keyword evidence="6" id="KW-1185">Reference proteome</keyword>
<dbReference type="RefSeq" id="WP_233440165.1">
    <property type="nucleotide sequence ID" value="NZ_BAABBE010000012.1"/>
</dbReference>
<dbReference type="InterPro" id="IPR036388">
    <property type="entry name" value="WH-like_DNA-bd_sf"/>
</dbReference>
<dbReference type="InterPro" id="IPR011335">
    <property type="entry name" value="Restrct_endonuc-II-like"/>
</dbReference>
<dbReference type="Proteomes" id="UP001500711">
    <property type="component" value="Unassembled WGS sequence"/>
</dbReference>
<gene>
    <name evidence="5" type="ORF">GCM10022267_44460</name>
</gene>
<protein>
    <recommendedName>
        <fullName evidence="4">Type II restriction enzyme NaeI domain-containing protein</fullName>
    </recommendedName>
</protein>
<evidence type="ECO:0000259" key="4">
    <source>
        <dbReference type="Pfam" id="PF09126"/>
    </source>
</evidence>
<dbReference type="InterPro" id="IPR037057">
    <property type="entry name" value="DNA_rep_MutH/T2_RE_sf"/>
</dbReference>
<keyword evidence="3" id="KW-0378">Hydrolase</keyword>